<sequence length="156" mass="17018">MFYSKHNLAGAASIDGDEKEDTAVEVLPMEKSSPAGQPVEMSTTKSDDAPLDAAAVEPPGNLNWWQKTKAWLKKHSEATKQWVAKTFHKKNAEESVGTSRPAASSEADVPGTEKMVEPAGNPGWWQKTKNWFSGLFGSKKEGGKEKEQKAEEANKS</sequence>
<gene>
    <name evidence="2" type="ORF">pipiens_005410</name>
</gene>
<dbReference type="EMBL" id="JBEHCU010000582">
    <property type="protein sequence ID" value="KAL1404292.1"/>
    <property type="molecule type" value="Genomic_DNA"/>
</dbReference>
<comment type="caution">
    <text evidence="2">The sequence shown here is derived from an EMBL/GenBank/DDBJ whole genome shotgun (WGS) entry which is preliminary data.</text>
</comment>
<feature type="region of interest" description="Disordered" evidence="1">
    <location>
        <begin position="90"/>
        <end position="156"/>
    </location>
</feature>
<feature type="region of interest" description="Disordered" evidence="1">
    <location>
        <begin position="1"/>
        <end position="60"/>
    </location>
</feature>
<accession>A0ABD1DX16</accession>
<evidence type="ECO:0000256" key="1">
    <source>
        <dbReference type="SAM" id="MobiDB-lite"/>
    </source>
</evidence>
<evidence type="ECO:0000313" key="3">
    <source>
        <dbReference type="Proteomes" id="UP001562425"/>
    </source>
</evidence>
<reference evidence="2 3" key="1">
    <citation type="submission" date="2024-05" db="EMBL/GenBank/DDBJ databases">
        <title>Culex pipiens pipiens assembly and annotation.</title>
        <authorList>
            <person name="Alout H."/>
            <person name="Durand T."/>
        </authorList>
    </citation>
    <scope>NUCLEOTIDE SEQUENCE [LARGE SCALE GENOMIC DNA]</scope>
    <source>
        <strain evidence="2">HA-2024</strain>
        <tissue evidence="2">Whole body</tissue>
    </source>
</reference>
<dbReference type="AlphaFoldDB" id="A0ABD1DX16"/>
<keyword evidence="3" id="KW-1185">Reference proteome</keyword>
<proteinExistence type="predicted"/>
<feature type="compositionally biased region" description="Basic and acidic residues" evidence="1">
    <location>
        <begin position="138"/>
        <end position="156"/>
    </location>
</feature>
<dbReference type="Proteomes" id="UP001562425">
    <property type="component" value="Unassembled WGS sequence"/>
</dbReference>
<organism evidence="2 3">
    <name type="scientific">Culex pipiens pipiens</name>
    <name type="common">Northern house mosquito</name>
    <dbReference type="NCBI Taxonomy" id="38569"/>
    <lineage>
        <taxon>Eukaryota</taxon>
        <taxon>Metazoa</taxon>
        <taxon>Ecdysozoa</taxon>
        <taxon>Arthropoda</taxon>
        <taxon>Hexapoda</taxon>
        <taxon>Insecta</taxon>
        <taxon>Pterygota</taxon>
        <taxon>Neoptera</taxon>
        <taxon>Endopterygota</taxon>
        <taxon>Diptera</taxon>
        <taxon>Nematocera</taxon>
        <taxon>Culicoidea</taxon>
        <taxon>Culicidae</taxon>
        <taxon>Culicinae</taxon>
        <taxon>Culicini</taxon>
        <taxon>Culex</taxon>
        <taxon>Culex</taxon>
    </lineage>
</organism>
<protein>
    <submittedName>
        <fullName evidence="2">Uncharacterized protein</fullName>
    </submittedName>
</protein>
<evidence type="ECO:0000313" key="2">
    <source>
        <dbReference type="EMBL" id="KAL1404292.1"/>
    </source>
</evidence>
<name>A0ABD1DX16_CULPP</name>